<proteinExistence type="inferred from homology"/>
<dbReference type="OrthoDB" id="257716at2"/>
<dbReference type="GO" id="GO:0030246">
    <property type="term" value="F:carbohydrate binding"/>
    <property type="evidence" value="ECO:0007669"/>
    <property type="project" value="TreeGrafter"/>
</dbReference>
<dbReference type="EMBL" id="VCHX02000071">
    <property type="protein sequence ID" value="TPQ22874.1"/>
    <property type="molecule type" value="Genomic_DNA"/>
</dbReference>
<evidence type="ECO:0000256" key="1">
    <source>
        <dbReference type="ARBA" id="ARBA00004196"/>
    </source>
</evidence>
<dbReference type="InterPro" id="IPR025997">
    <property type="entry name" value="SBP_2_dom"/>
</dbReference>
<evidence type="ECO:0000313" key="5">
    <source>
        <dbReference type="EMBL" id="TPQ22874.1"/>
    </source>
</evidence>
<dbReference type="CDD" id="cd19966">
    <property type="entry name" value="PBP1_ABC_sugar_binding-like"/>
    <property type="match status" value="1"/>
</dbReference>
<feature type="domain" description="Periplasmic binding protein" evidence="4">
    <location>
        <begin position="161"/>
        <end position="407"/>
    </location>
</feature>
<evidence type="ECO:0000256" key="3">
    <source>
        <dbReference type="SAM" id="MobiDB-lite"/>
    </source>
</evidence>
<dbReference type="AlphaFoldDB" id="A0A505DNQ8"/>
<protein>
    <submittedName>
        <fullName evidence="5">Substrate-binding domain-containing protein</fullName>
    </submittedName>
</protein>
<comment type="caution">
    <text evidence="5">The sequence shown here is derived from an EMBL/GenBank/DDBJ whole genome shotgun (WGS) entry which is preliminary data.</text>
</comment>
<organism evidence="5 6">
    <name type="scientific">Streptomyces sporangiiformans</name>
    <dbReference type="NCBI Taxonomy" id="2315329"/>
    <lineage>
        <taxon>Bacteria</taxon>
        <taxon>Bacillati</taxon>
        <taxon>Actinomycetota</taxon>
        <taxon>Actinomycetes</taxon>
        <taxon>Kitasatosporales</taxon>
        <taxon>Streptomycetaceae</taxon>
        <taxon>Streptomyces</taxon>
    </lineage>
</organism>
<accession>A0A505DNQ8</accession>
<evidence type="ECO:0000259" key="4">
    <source>
        <dbReference type="Pfam" id="PF13407"/>
    </source>
</evidence>
<dbReference type="PANTHER" id="PTHR30036">
    <property type="entry name" value="D-XYLOSE-BINDING PERIPLASMIC PROTEIN"/>
    <property type="match status" value="1"/>
</dbReference>
<keyword evidence="6" id="KW-1185">Reference proteome</keyword>
<dbReference type="Proteomes" id="UP000317378">
    <property type="component" value="Unassembled WGS sequence"/>
</dbReference>
<comment type="similarity">
    <text evidence="2">Belongs to the bacterial solute-binding protein 2 family.</text>
</comment>
<dbReference type="PANTHER" id="PTHR30036:SF7">
    <property type="entry name" value="ABC TRANSPORTER PERIPLASMIC-BINDING PROTEIN YPHF"/>
    <property type="match status" value="1"/>
</dbReference>
<dbReference type="SUPFAM" id="SSF53822">
    <property type="entry name" value="Periplasmic binding protein-like I"/>
    <property type="match status" value="1"/>
</dbReference>
<evidence type="ECO:0000313" key="6">
    <source>
        <dbReference type="Proteomes" id="UP000317378"/>
    </source>
</evidence>
<dbReference type="Pfam" id="PF13407">
    <property type="entry name" value="Peripla_BP_4"/>
    <property type="match status" value="1"/>
</dbReference>
<gene>
    <name evidence="5" type="ORF">FGD71_006860</name>
</gene>
<dbReference type="Gene3D" id="3.40.50.2300">
    <property type="match status" value="2"/>
</dbReference>
<evidence type="ECO:0000256" key="2">
    <source>
        <dbReference type="ARBA" id="ARBA00007639"/>
    </source>
</evidence>
<reference evidence="5 6" key="1">
    <citation type="submission" date="2019-06" db="EMBL/GenBank/DDBJ databases">
        <title>Streptomyces sporangiiformans sp. nov., a novel actinomycete isolated from soil in Mount Song.</title>
        <authorList>
            <person name="Han L."/>
        </authorList>
    </citation>
    <scope>NUCLEOTIDE SEQUENCE [LARGE SCALE GENOMIC DNA]</scope>
    <source>
        <strain evidence="5 6">NEAU-SSA 1</strain>
    </source>
</reference>
<feature type="region of interest" description="Disordered" evidence="3">
    <location>
        <begin position="84"/>
        <end position="106"/>
    </location>
</feature>
<name>A0A505DNQ8_9ACTN</name>
<comment type="subcellular location">
    <subcellularLocation>
        <location evidence="1">Cell envelope</location>
    </subcellularLocation>
</comment>
<dbReference type="InterPro" id="IPR028082">
    <property type="entry name" value="Peripla_BP_I"/>
</dbReference>
<dbReference type="GO" id="GO:0030288">
    <property type="term" value="C:outer membrane-bounded periplasmic space"/>
    <property type="evidence" value="ECO:0007669"/>
    <property type="project" value="TreeGrafter"/>
</dbReference>
<dbReference type="InterPro" id="IPR050555">
    <property type="entry name" value="Bact_Solute-Bind_Prot2"/>
</dbReference>
<sequence>MLPTRPMETTLRHVRARPPRNIKIPVTYSLEFALRKCIDTFSQTGANFRQRGSRPVCDETRTSIPFRAVRRHLSQSRILCGPAAPSLIPQRRGSNMPHSAHSPRRARRVSGWRALAVVPALALLAVGCSQGSDDTASASGKGTSLKSGLGSTAKDRKVTFLLPQDPGDPFWTTIAQGAKDAAQLLNLKLNMQTSSGDQSKYNDLIGSAVADKPAALAVVLDDPNKYTENVCAAQKAGIPVMSYNITQEGKVGACTLGFVGQDFEEVGYLLGKRLLAEHPDIGKGDTVLTPVEFPDQVYAVQRHAGVKRALDEAGAKTDILGTGIEDSAALDKITQYLLGHKKTAAIVPLGGTPHRNVVKAMDDSGVKVPVVGFDLAPQIVTGIESGAIDAAADQQGYVQGFQTVMELGLKLDFGLSPASINSGGSGLVDKSNVGIAKELAGKVR</sequence>